<gene>
    <name evidence="5" type="ORF">UV8b_07834</name>
    <name evidence="4" type="ORF">UVI_02003350</name>
</gene>
<dbReference type="PROSITE" id="PS51229">
    <property type="entry name" value="DCUN1"/>
    <property type="match status" value="1"/>
</dbReference>
<dbReference type="PANTHER" id="PTHR12281:SF31">
    <property type="entry name" value="DCN1-LIKE PROTEIN 3"/>
    <property type="match status" value="1"/>
</dbReference>
<name>A0A063BTE0_USTVR</name>
<dbReference type="InterPro" id="IPR009060">
    <property type="entry name" value="UBA-like_sf"/>
</dbReference>
<evidence type="ECO:0000256" key="2">
    <source>
        <dbReference type="RuleBase" id="RU410713"/>
    </source>
</evidence>
<comment type="function">
    <text evidence="2">Neddylation of cullins play an essential role in the regulation of SCF-type complexes activity.</text>
</comment>
<reference evidence="5" key="3">
    <citation type="submission" date="2020-03" db="EMBL/GenBank/DDBJ databases">
        <title>A mixture of massive structural variations and highly conserved coding sequences in Ustilaginoidea virens genome.</title>
        <authorList>
            <person name="Zhang K."/>
            <person name="Zhao Z."/>
            <person name="Zhang Z."/>
            <person name="Li Y."/>
            <person name="Hsiang T."/>
            <person name="Sun W."/>
        </authorList>
    </citation>
    <scope>NUCLEOTIDE SEQUENCE</scope>
    <source>
        <strain evidence="5">UV-8b</strain>
    </source>
</reference>
<dbReference type="PANTHER" id="PTHR12281">
    <property type="entry name" value="RP42 RELATED"/>
    <property type="match status" value="1"/>
</dbReference>
<dbReference type="OrthoDB" id="27198at2759"/>
<evidence type="ECO:0000256" key="1">
    <source>
        <dbReference type="ARBA" id="ARBA00022786"/>
    </source>
</evidence>
<evidence type="ECO:0000313" key="5">
    <source>
        <dbReference type="EMBL" id="QUC23593.1"/>
    </source>
</evidence>
<dbReference type="InterPro" id="IPR042460">
    <property type="entry name" value="DCN1-like_PONY"/>
</dbReference>
<sequence length="276" mass="30898">MPPPSSTQQKVLAARFAALTGASERQSLKFLKSAGYSLDEAVDAYYDAGYDNMGPSPIESKLDALFNSLRDGQNDEKDKLEVDSTMSYLDSKLGVNLENAELFIALEIVQAPNVGEITRSGFVEGWKQAGAGTTNEEHAAHIRKLSTALPTQPALFKKVYRYTFVAGREGDQKALSLENALVYWSVLFSPPGMVWKSKRHDWLDLWTTFLNETWTRSVNKDMWNMTLEFASKSLADESLSFWNEDGAWPSVIDDFVAWCRVKGIGKPESMDVDEEQ</sequence>
<dbReference type="GO" id="GO:0032182">
    <property type="term" value="F:ubiquitin-like protein binding"/>
    <property type="evidence" value="ECO:0007669"/>
    <property type="project" value="TreeGrafter"/>
</dbReference>
<dbReference type="Gene3D" id="1.10.8.10">
    <property type="entry name" value="DNA helicase RuvA subunit, C-terminal domain"/>
    <property type="match status" value="1"/>
</dbReference>
<dbReference type="HOGENOM" id="CLU_047042_1_0_1"/>
<keyword evidence="6" id="KW-1185">Reference proteome</keyword>
<dbReference type="InterPro" id="IPR014764">
    <property type="entry name" value="DCN-prot"/>
</dbReference>
<accession>A0A063BTE0</accession>
<dbReference type="Pfam" id="PF03556">
    <property type="entry name" value="Cullin_binding"/>
    <property type="match status" value="1"/>
</dbReference>
<dbReference type="AlphaFoldDB" id="A0A063BTE0"/>
<dbReference type="Gene3D" id="1.10.238.200">
    <property type="entry name" value="Cullin, PONY binding domain"/>
    <property type="match status" value="1"/>
</dbReference>
<dbReference type="Pfam" id="PF14555">
    <property type="entry name" value="UBA_4"/>
    <property type="match status" value="1"/>
</dbReference>
<dbReference type="Proteomes" id="UP000054053">
    <property type="component" value="Unassembled WGS sequence"/>
</dbReference>
<dbReference type="STRING" id="1159556.A0A063BTE0"/>
<dbReference type="GO" id="GO:0000151">
    <property type="term" value="C:ubiquitin ligase complex"/>
    <property type="evidence" value="ECO:0007669"/>
    <property type="project" value="TreeGrafter"/>
</dbReference>
<evidence type="ECO:0000313" key="6">
    <source>
        <dbReference type="Proteomes" id="UP000027002"/>
    </source>
</evidence>
<organism evidence="4 7">
    <name type="scientific">Ustilaginoidea virens</name>
    <name type="common">Rice false smut fungus</name>
    <name type="synonym">Villosiclava virens</name>
    <dbReference type="NCBI Taxonomy" id="1159556"/>
    <lineage>
        <taxon>Eukaryota</taxon>
        <taxon>Fungi</taxon>
        <taxon>Dikarya</taxon>
        <taxon>Ascomycota</taxon>
        <taxon>Pezizomycotina</taxon>
        <taxon>Sordariomycetes</taxon>
        <taxon>Hypocreomycetidae</taxon>
        <taxon>Hypocreales</taxon>
        <taxon>Clavicipitaceae</taxon>
        <taxon>Ustilaginoidea</taxon>
    </lineage>
</organism>
<evidence type="ECO:0000259" key="3">
    <source>
        <dbReference type="PROSITE" id="PS51229"/>
    </source>
</evidence>
<dbReference type="GO" id="GO:0097602">
    <property type="term" value="F:cullin family protein binding"/>
    <property type="evidence" value="ECO:0007669"/>
    <property type="project" value="TreeGrafter"/>
</dbReference>
<feature type="domain" description="DCUN1" evidence="3">
    <location>
        <begin position="57"/>
        <end position="260"/>
    </location>
</feature>
<dbReference type="EMBL" id="CP072759">
    <property type="protein sequence ID" value="QUC23593.1"/>
    <property type="molecule type" value="Genomic_DNA"/>
</dbReference>
<dbReference type="EMBL" id="BBTG02000001">
    <property type="protein sequence ID" value="GAO17061.1"/>
    <property type="molecule type" value="Genomic_DNA"/>
</dbReference>
<dbReference type="Gene3D" id="1.10.238.10">
    <property type="entry name" value="EF-hand"/>
    <property type="match status" value="1"/>
</dbReference>
<dbReference type="Proteomes" id="UP000027002">
    <property type="component" value="Chromosome 7"/>
</dbReference>
<dbReference type="GO" id="GO:0045116">
    <property type="term" value="P:protein neddylation"/>
    <property type="evidence" value="ECO:0007669"/>
    <property type="project" value="TreeGrafter"/>
</dbReference>
<reference evidence="4" key="1">
    <citation type="journal article" date="2016" name="Genome Announc.">
        <title>Genome Sequence of Ustilaginoidea virens IPU010, a Rice Pathogenic Fungus Causing False Smut.</title>
        <authorList>
            <person name="Kumagai T."/>
            <person name="Ishii T."/>
            <person name="Terai G."/>
            <person name="Umemura M."/>
            <person name="Machida M."/>
            <person name="Asai K."/>
        </authorList>
    </citation>
    <scope>NUCLEOTIDE SEQUENCE [LARGE SCALE GENOMIC DNA]</scope>
    <source>
        <strain evidence="4">IPU010</strain>
    </source>
</reference>
<dbReference type="RefSeq" id="XP_043001266.1">
    <property type="nucleotide sequence ID" value="XM_043145331.1"/>
</dbReference>
<dbReference type="GO" id="GO:0031624">
    <property type="term" value="F:ubiquitin conjugating enzyme binding"/>
    <property type="evidence" value="ECO:0007669"/>
    <property type="project" value="TreeGrafter"/>
</dbReference>
<dbReference type="SUPFAM" id="SSF46934">
    <property type="entry name" value="UBA-like"/>
    <property type="match status" value="1"/>
</dbReference>
<dbReference type="KEGG" id="uvi:66068611"/>
<evidence type="ECO:0000313" key="4">
    <source>
        <dbReference type="EMBL" id="GAO17061.1"/>
    </source>
</evidence>
<reference evidence="7" key="2">
    <citation type="journal article" date="2016" name="Genome Announc.">
        <title>Genome sequence of Ustilaginoidea virens IPU010, a rice pathogenic fungus causing false smut.</title>
        <authorList>
            <person name="Kumagai T."/>
            <person name="Ishii T."/>
            <person name="Terai G."/>
            <person name="Umemura M."/>
            <person name="Machida M."/>
            <person name="Asai K."/>
        </authorList>
    </citation>
    <scope>NUCLEOTIDE SEQUENCE [LARGE SCALE GENOMIC DNA]</scope>
    <source>
        <strain evidence="7">IPU010</strain>
    </source>
</reference>
<dbReference type="GeneID" id="66068611"/>
<dbReference type="InterPro" id="IPR005176">
    <property type="entry name" value="PONY_dom"/>
</dbReference>
<protein>
    <recommendedName>
        <fullName evidence="2">Defective in cullin neddylation protein</fullName>
    </recommendedName>
</protein>
<proteinExistence type="predicted"/>
<keyword evidence="1" id="KW-0833">Ubl conjugation pathway</keyword>
<evidence type="ECO:0000313" key="7">
    <source>
        <dbReference type="Proteomes" id="UP000054053"/>
    </source>
</evidence>